<sequence>MSNLHNEFTETRLRLEELLGEGDERSAGELAASMHASDLAFAEQFGNAP</sequence>
<organism evidence="1">
    <name type="scientific">marine metagenome</name>
    <dbReference type="NCBI Taxonomy" id="408172"/>
    <lineage>
        <taxon>unclassified sequences</taxon>
        <taxon>metagenomes</taxon>
        <taxon>ecological metagenomes</taxon>
    </lineage>
</organism>
<dbReference type="AlphaFoldDB" id="A0A382HTZ4"/>
<protein>
    <submittedName>
        <fullName evidence="1">Uncharacterized protein</fullName>
    </submittedName>
</protein>
<reference evidence="1" key="1">
    <citation type="submission" date="2018-05" db="EMBL/GenBank/DDBJ databases">
        <authorList>
            <person name="Lanie J.A."/>
            <person name="Ng W.-L."/>
            <person name="Kazmierczak K.M."/>
            <person name="Andrzejewski T.M."/>
            <person name="Davidsen T.M."/>
            <person name="Wayne K.J."/>
            <person name="Tettelin H."/>
            <person name="Glass J.I."/>
            <person name="Rusch D."/>
            <person name="Podicherti R."/>
            <person name="Tsui H.-C.T."/>
            <person name="Winkler M.E."/>
        </authorList>
    </citation>
    <scope>NUCLEOTIDE SEQUENCE</scope>
</reference>
<name>A0A382HTZ4_9ZZZZ</name>
<dbReference type="EMBL" id="UINC01062900">
    <property type="protein sequence ID" value="SVB89961.1"/>
    <property type="molecule type" value="Genomic_DNA"/>
</dbReference>
<accession>A0A382HTZ4</accession>
<evidence type="ECO:0000313" key="1">
    <source>
        <dbReference type="EMBL" id="SVB89961.1"/>
    </source>
</evidence>
<gene>
    <name evidence="1" type="ORF">METZ01_LOCUS242815</name>
</gene>
<proteinExistence type="predicted"/>